<organism evidence="3 4">
    <name type="scientific">Dentiscutata erythropus</name>
    <dbReference type="NCBI Taxonomy" id="1348616"/>
    <lineage>
        <taxon>Eukaryota</taxon>
        <taxon>Fungi</taxon>
        <taxon>Fungi incertae sedis</taxon>
        <taxon>Mucoromycota</taxon>
        <taxon>Glomeromycotina</taxon>
        <taxon>Glomeromycetes</taxon>
        <taxon>Diversisporales</taxon>
        <taxon>Gigasporaceae</taxon>
        <taxon>Dentiscutata</taxon>
    </lineage>
</organism>
<keyword evidence="4" id="KW-1185">Reference proteome</keyword>
<keyword evidence="2" id="KW-0812">Transmembrane</keyword>
<evidence type="ECO:0000256" key="2">
    <source>
        <dbReference type="SAM" id="Phobius"/>
    </source>
</evidence>
<evidence type="ECO:0000313" key="4">
    <source>
        <dbReference type="Proteomes" id="UP000789405"/>
    </source>
</evidence>
<feature type="coiled-coil region" evidence="1">
    <location>
        <begin position="37"/>
        <end position="75"/>
    </location>
</feature>
<keyword evidence="1" id="KW-0175">Coiled coil</keyword>
<protein>
    <submittedName>
        <fullName evidence="3">27009_t:CDS:1</fullName>
    </submittedName>
</protein>
<keyword evidence="2" id="KW-1133">Transmembrane helix</keyword>
<feature type="transmembrane region" description="Helical" evidence="2">
    <location>
        <begin position="168"/>
        <end position="189"/>
    </location>
</feature>
<name>A0A9N9P8Q3_9GLOM</name>
<accession>A0A9N9P8Q3</accession>
<dbReference type="AlphaFoldDB" id="A0A9N9P8Q3"/>
<dbReference type="Proteomes" id="UP000789405">
    <property type="component" value="Unassembled WGS sequence"/>
</dbReference>
<comment type="caution">
    <text evidence="3">The sequence shown here is derived from an EMBL/GenBank/DDBJ whole genome shotgun (WGS) entry which is preliminary data.</text>
</comment>
<dbReference type="OrthoDB" id="10417629at2759"/>
<gene>
    <name evidence="3" type="ORF">DERYTH_LOCUS22651</name>
</gene>
<proteinExistence type="predicted"/>
<evidence type="ECO:0000313" key="3">
    <source>
        <dbReference type="EMBL" id="CAG8797295.1"/>
    </source>
</evidence>
<sequence>MTEDKPVKSLEDNPEIVTYGIFDDTLFPDNKNRLKRANELQNDIKLFVIELVNKKEKLDSLLETLKKKLDHISEKLNIPKIQYIEKEVYEDSFFWFPRTIEFVLDFITFRKAYHHAFKFWSLKIQPTFNIPNPDIPSRSFSIPRRPVTNPEISPLQKLWFKFKWNPKVFSVVVSGFVTVFATVGIDLIISSYTGAQRRKEMQNFIKECREPRIELYHDMMVLDLIIEQINGFITAIDIIEYKNLSQNELQGMFKIFQNKCNKKIHEIDYNKADKVLKEKDEQRGSWVNEG</sequence>
<evidence type="ECO:0000256" key="1">
    <source>
        <dbReference type="SAM" id="Coils"/>
    </source>
</evidence>
<keyword evidence="2" id="KW-0472">Membrane</keyword>
<reference evidence="3" key="1">
    <citation type="submission" date="2021-06" db="EMBL/GenBank/DDBJ databases">
        <authorList>
            <person name="Kallberg Y."/>
            <person name="Tangrot J."/>
            <person name="Rosling A."/>
        </authorList>
    </citation>
    <scope>NUCLEOTIDE SEQUENCE</scope>
    <source>
        <strain evidence="3">MA453B</strain>
    </source>
</reference>
<dbReference type="EMBL" id="CAJVPY010032032">
    <property type="protein sequence ID" value="CAG8797295.1"/>
    <property type="molecule type" value="Genomic_DNA"/>
</dbReference>